<dbReference type="Proteomes" id="UP000053480">
    <property type="component" value="Unassembled WGS sequence"/>
</dbReference>
<gene>
    <name evidence="1" type="ORF">TQ35_0002380</name>
</gene>
<proteinExistence type="predicted"/>
<keyword evidence="1" id="KW-0238">DNA-binding</keyword>
<organism evidence="1 2">
    <name type="scientific">Candidatus Aramenus sulfurataquae</name>
    <dbReference type="NCBI Taxonomy" id="1326980"/>
    <lineage>
        <taxon>Archaea</taxon>
        <taxon>Thermoproteota</taxon>
        <taxon>Thermoprotei</taxon>
        <taxon>Sulfolobales</taxon>
        <taxon>Sulfolobaceae</taxon>
        <taxon>Candidatus Aramenus</taxon>
    </lineage>
</organism>
<evidence type="ECO:0000313" key="1">
    <source>
        <dbReference type="EMBL" id="MEW9491033.1"/>
    </source>
</evidence>
<sequence>MANVEEVVKVSRNYQVTIPAKIRQKFQIKEGDLVKVVYDENENAVKIVLMKEPWK</sequence>
<evidence type="ECO:0000313" key="2">
    <source>
        <dbReference type="Proteomes" id="UP000053480"/>
    </source>
</evidence>
<reference evidence="1" key="1">
    <citation type="submission" date="2024-07" db="EMBL/GenBank/DDBJ databases">
        <title>Metagenome and Metagenome-Assembled Genomes of Archaea from a hot spring from the geothermal field of Los Azufres, Mexico.</title>
        <authorList>
            <person name="Marin-Paredes R."/>
            <person name="Martinez-Romero E."/>
            <person name="Servin-Garciduenas L.E."/>
        </authorList>
    </citation>
    <scope>NUCLEOTIDE SEQUENCE</scope>
    <source>
        <strain evidence="1">AZ1-454</strain>
    </source>
</reference>
<dbReference type="EMBL" id="JZWS03000002">
    <property type="protein sequence ID" value="MEW9491033.1"/>
    <property type="molecule type" value="Genomic_DNA"/>
</dbReference>
<name>A0ACC6TMJ5_9CREN</name>
<protein>
    <submittedName>
        <fullName evidence="1">AbrB/MazE/SpoVT family DNA-binding domain-containing protein</fullName>
    </submittedName>
</protein>
<comment type="caution">
    <text evidence="1">The sequence shown here is derived from an EMBL/GenBank/DDBJ whole genome shotgun (WGS) entry which is preliminary data.</text>
</comment>
<accession>A0ACC6TMJ5</accession>